<keyword evidence="4" id="KW-0812">Transmembrane</keyword>
<evidence type="ECO:0000256" key="7">
    <source>
        <dbReference type="ARBA" id="ARBA00022989"/>
    </source>
</evidence>
<dbReference type="Pfam" id="PF05392">
    <property type="entry name" value="COX7B"/>
    <property type="match status" value="1"/>
</dbReference>
<dbReference type="UniPathway" id="UPA00705"/>
<dbReference type="GO" id="GO:0045277">
    <property type="term" value="C:respiratory chain complex IV"/>
    <property type="evidence" value="ECO:0007669"/>
    <property type="project" value="TreeGrafter"/>
</dbReference>
<evidence type="ECO:0000256" key="11">
    <source>
        <dbReference type="ARBA" id="ARBA00041642"/>
    </source>
</evidence>
<dbReference type="GO" id="GO:0005743">
    <property type="term" value="C:mitochondrial inner membrane"/>
    <property type="evidence" value="ECO:0007669"/>
    <property type="project" value="UniProtKB-SubCell"/>
</dbReference>
<sequence length="79" mass="8954">MLPVVRSALGHLSIRSIQQVAKSPRLQKKCDFHDNFGTLILLGGAVFCSVNYTLAVTHYDLHHYVSPVGRVRPKEWKRP</sequence>
<keyword evidence="9" id="KW-0472">Membrane</keyword>
<evidence type="ECO:0000313" key="13">
    <source>
        <dbReference type="Proteomes" id="UP000314987"/>
    </source>
</evidence>
<evidence type="ECO:0000256" key="3">
    <source>
        <dbReference type="ARBA" id="ARBA00007351"/>
    </source>
</evidence>
<dbReference type="Gene3D" id="4.10.51.10">
    <property type="entry name" value="Cytochrome C Oxidase, chain K"/>
    <property type="match status" value="1"/>
</dbReference>
<dbReference type="SUPFAM" id="SSF81423">
    <property type="entry name" value="Mitochondrial cytochrome c oxidase subunit VIIb"/>
    <property type="match status" value="1"/>
</dbReference>
<evidence type="ECO:0000256" key="4">
    <source>
        <dbReference type="ARBA" id="ARBA00022692"/>
    </source>
</evidence>
<reference evidence="12" key="2">
    <citation type="submission" date="2025-08" db="UniProtKB">
        <authorList>
            <consortium name="Ensembl"/>
        </authorList>
    </citation>
    <scope>IDENTIFICATION</scope>
</reference>
<keyword evidence="8" id="KW-0496">Mitochondrion</keyword>
<dbReference type="PANTHER" id="PTHR16716:SF0">
    <property type="entry name" value="CYTOCHROME C OXIDASE SUBUNIT 7B, MITOCHONDRIAL"/>
    <property type="match status" value="1"/>
</dbReference>
<keyword evidence="6" id="KW-0809">Transit peptide</keyword>
<dbReference type="InterPro" id="IPR023272">
    <property type="entry name" value="Cyt_c_oxidase_suVIIB_dom_sf"/>
</dbReference>
<comment type="similarity">
    <text evidence="3">Belongs to the cytochrome c oxidase VIIb family.</text>
</comment>
<keyword evidence="13" id="KW-1185">Reference proteome</keyword>
<evidence type="ECO:0000256" key="10">
    <source>
        <dbReference type="ARBA" id="ARBA00040623"/>
    </source>
</evidence>
<evidence type="ECO:0000256" key="1">
    <source>
        <dbReference type="ARBA" id="ARBA00004434"/>
    </source>
</evidence>
<dbReference type="Proteomes" id="UP000314987">
    <property type="component" value="Unassembled WGS sequence"/>
</dbReference>
<dbReference type="GeneTree" id="ENSGT00970000197615"/>
<dbReference type="InterPro" id="IPR008433">
    <property type="entry name" value="Cyt_c_oxidase_suVIIB"/>
</dbReference>
<evidence type="ECO:0000256" key="2">
    <source>
        <dbReference type="ARBA" id="ARBA00004673"/>
    </source>
</evidence>
<evidence type="ECO:0000256" key="8">
    <source>
        <dbReference type="ARBA" id="ARBA00023128"/>
    </source>
</evidence>
<evidence type="ECO:0000256" key="9">
    <source>
        <dbReference type="ARBA" id="ARBA00023136"/>
    </source>
</evidence>
<evidence type="ECO:0000313" key="12">
    <source>
        <dbReference type="Ensembl" id="ENSVURP00010030663.1"/>
    </source>
</evidence>
<keyword evidence="7" id="KW-1133">Transmembrane helix</keyword>
<proteinExistence type="inferred from homology"/>
<organism evidence="12 13">
    <name type="scientific">Vombatus ursinus</name>
    <name type="common">Common wombat</name>
    <dbReference type="NCBI Taxonomy" id="29139"/>
    <lineage>
        <taxon>Eukaryota</taxon>
        <taxon>Metazoa</taxon>
        <taxon>Chordata</taxon>
        <taxon>Craniata</taxon>
        <taxon>Vertebrata</taxon>
        <taxon>Euteleostomi</taxon>
        <taxon>Mammalia</taxon>
        <taxon>Metatheria</taxon>
        <taxon>Diprotodontia</taxon>
        <taxon>Vombatidae</taxon>
        <taxon>Vombatus</taxon>
    </lineage>
</organism>
<keyword evidence="5" id="KW-0999">Mitochondrion inner membrane</keyword>
<dbReference type="PANTHER" id="PTHR16716">
    <property type="entry name" value="CYTOCHROME C OXIDASE SUBUNIT 7B, MITOCHONDRIAL"/>
    <property type="match status" value="1"/>
</dbReference>
<name>A0A4X2M315_VOMUR</name>
<dbReference type="GO" id="GO:0006123">
    <property type="term" value="P:mitochondrial electron transport, cytochrome c to oxygen"/>
    <property type="evidence" value="ECO:0007669"/>
    <property type="project" value="InterPro"/>
</dbReference>
<comment type="pathway">
    <text evidence="2">Energy metabolism; oxidative phosphorylation.</text>
</comment>
<accession>A0A4X2M315</accession>
<dbReference type="AlphaFoldDB" id="A0A4X2M315"/>
<evidence type="ECO:0000256" key="5">
    <source>
        <dbReference type="ARBA" id="ARBA00022792"/>
    </source>
</evidence>
<protein>
    <recommendedName>
        <fullName evidence="10">Cytochrome c oxidase subunit 7B, mitochondrial</fullName>
    </recommendedName>
    <alternativeName>
        <fullName evidence="11">Cytochrome c oxidase polypeptide VIIb</fullName>
    </alternativeName>
</protein>
<evidence type="ECO:0000256" key="6">
    <source>
        <dbReference type="ARBA" id="ARBA00022946"/>
    </source>
</evidence>
<reference evidence="13" key="1">
    <citation type="submission" date="2018-12" db="EMBL/GenBank/DDBJ databases">
        <authorList>
            <person name="Yazar S."/>
        </authorList>
    </citation>
    <scope>NUCLEOTIDE SEQUENCE [LARGE SCALE GENOMIC DNA]</scope>
</reference>
<reference evidence="12" key="3">
    <citation type="submission" date="2025-09" db="UniProtKB">
        <authorList>
            <consortium name="Ensembl"/>
        </authorList>
    </citation>
    <scope>IDENTIFICATION</scope>
</reference>
<dbReference type="OMA" id="HYDLHHY"/>
<comment type="subcellular location">
    <subcellularLocation>
        <location evidence="1">Mitochondrion inner membrane</location>
        <topology evidence="1">Single-pass membrane protein</topology>
    </subcellularLocation>
</comment>
<dbReference type="STRING" id="29139.ENSVURP00010030663"/>
<dbReference type="Ensembl" id="ENSVURT00010034907.1">
    <property type="protein sequence ID" value="ENSVURP00010030663.1"/>
    <property type="gene ID" value="ENSVURG00010023445.1"/>
</dbReference>